<dbReference type="CDD" id="cd20623">
    <property type="entry name" value="CYP_unk"/>
    <property type="match status" value="1"/>
</dbReference>
<gene>
    <name evidence="3" type="ORF">ACFQLX_04630</name>
</gene>
<dbReference type="InterPro" id="IPR017972">
    <property type="entry name" value="Cyt_P450_CS"/>
</dbReference>
<dbReference type="PROSITE" id="PS00086">
    <property type="entry name" value="CYTOCHROME_P450"/>
    <property type="match status" value="1"/>
</dbReference>
<feature type="region of interest" description="Disordered" evidence="2">
    <location>
        <begin position="1"/>
        <end position="37"/>
    </location>
</feature>
<sequence length="477" mass="51495">MTATPHDSADGLPAPPPGCPAHIPGPRSQEGPTRLYGPEVEHDAPALYEKLRAEHGGVAPVLVQGDVPAWLVLGYRENLDVSRNPTRFSRDSRLWREAREGRVAIDNPLLPITMWQPLCAFLDGEEAKRLRVAVTESLNRMDRRGIRRYVTRYADQLIDSFAARGHADLQADFAGVLPMLVMTKLLGMSDSYGPQLLDAARDMVQGTETAIASNAFIVTALRELVAAKKELPGDDFASWLIAHGSALGDEELVEHLRLVLIAAYTTTGNLIANTLHMVLTDQRFRGNLAGGHMTLPDALEQVLWDAPPFTAVYGRWATGDTELAGHRIKEGDMLVLGLAAGNADPAIRPDPSVPVHGNRSHLAFSGGPHECPGQDIGRAIADTGVDALLARLPDLRLTVDGGELRWRTSLLSRELVSLPVEFTPMDPAAVGQAHAAGHPDPASDDALLPVPVTQGAAPVQSGPVPWWQGLLRWIRGV</sequence>
<accession>A0ABW2GDI5</accession>
<protein>
    <submittedName>
        <fullName evidence="3">Cytochrome P450</fullName>
    </submittedName>
</protein>
<evidence type="ECO:0000256" key="2">
    <source>
        <dbReference type="SAM" id="MobiDB-lite"/>
    </source>
</evidence>
<name>A0ABW2GDI5_9ACTN</name>
<dbReference type="RefSeq" id="WP_386412197.1">
    <property type="nucleotide sequence ID" value="NZ_JBHSZO010000005.1"/>
</dbReference>
<dbReference type="PANTHER" id="PTHR46696">
    <property type="entry name" value="P450, PUTATIVE (EUROFUNG)-RELATED"/>
    <property type="match status" value="1"/>
</dbReference>
<evidence type="ECO:0000313" key="4">
    <source>
        <dbReference type="Proteomes" id="UP001596413"/>
    </source>
</evidence>
<reference evidence="4" key="1">
    <citation type="journal article" date="2019" name="Int. J. Syst. Evol. Microbiol.">
        <title>The Global Catalogue of Microorganisms (GCM) 10K type strain sequencing project: providing services to taxonomists for standard genome sequencing and annotation.</title>
        <authorList>
            <consortium name="The Broad Institute Genomics Platform"/>
            <consortium name="The Broad Institute Genome Sequencing Center for Infectious Disease"/>
            <person name="Wu L."/>
            <person name="Ma J."/>
        </authorList>
    </citation>
    <scope>NUCLEOTIDE SEQUENCE [LARGE SCALE GENOMIC DNA]</scope>
    <source>
        <strain evidence="4">CGMCC 1.13681</strain>
    </source>
</reference>
<dbReference type="EMBL" id="JBHSZO010000005">
    <property type="protein sequence ID" value="MFC7217461.1"/>
    <property type="molecule type" value="Genomic_DNA"/>
</dbReference>
<dbReference type="PANTHER" id="PTHR46696:SF1">
    <property type="entry name" value="CYTOCHROME P450 YJIB-RELATED"/>
    <property type="match status" value="1"/>
</dbReference>
<dbReference type="InterPro" id="IPR002397">
    <property type="entry name" value="Cyt_P450_B"/>
</dbReference>
<comment type="similarity">
    <text evidence="1">Belongs to the cytochrome P450 family.</text>
</comment>
<organism evidence="3 4">
    <name type="scientific">Streptomyces polyrhachis</name>
    <dbReference type="NCBI Taxonomy" id="1282885"/>
    <lineage>
        <taxon>Bacteria</taxon>
        <taxon>Bacillati</taxon>
        <taxon>Actinomycetota</taxon>
        <taxon>Actinomycetes</taxon>
        <taxon>Kitasatosporales</taxon>
        <taxon>Streptomycetaceae</taxon>
        <taxon>Streptomyces</taxon>
    </lineage>
</organism>
<dbReference type="Gene3D" id="1.10.630.10">
    <property type="entry name" value="Cytochrome P450"/>
    <property type="match status" value="1"/>
</dbReference>
<dbReference type="InterPro" id="IPR036396">
    <property type="entry name" value="Cyt_P450_sf"/>
</dbReference>
<proteinExistence type="inferred from homology"/>
<evidence type="ECO:0000256" key="1">
    <source>
        <dbReference type="ARBA" id="ARBA00010617"/>
    </source>
</evidence>
<dbReference type="Proteomes" id="UP001596413">
    <property type="component" value="Unassembled WGS sequence"/>
</dbReference>
<comment type="caution">
    <text evidence="3">The sequence shown here is derived from an EMBL/GenBank/DDBJ whole genome shotgun (WGS) entry which is preliminary data.</text>
</comment>
<keyword evidence="4" id="KW-1185">Reference proteome</keyword>
<evidence type="ECO:0000313" key="3">
    <source>
        <dbReference type="EMBL" id="MFC7217461.1"/>
    </source>
</evidence>
<dbReference type="PRINTS" id="PR00359">
    <property type="entry name" value="BP450"/>
</dbReference>
<dbReference type="SUPFAM" id="SSF48264">
    <property type="entry name" value="Cytochrome P450"/>
    <property type="match status" value="1"/>
</dbReference>